<evidence type="ECO:0000256" key="3">
    <source>
        <dbReference type="ARBA" id="ARBA00023172"/>
    </source>
</evidence>
<dbReference type="GO" id="GO:0003677">
    <property type="term" value="F:DNA binding"/>
    <property type="evidence" value="ECO:0007669"/>
    <property type="project" value="InterPro"/>
</dbReference>
<dbReference type="Gene3D" id="1.10.443.10">
    <property type="entry name" value="Intergrase catalytic core"/>
    <property type="match status" value="1"/>
</dbReference>
<dbReference type="GO" id="GO:0015074">
    <property type="term" value="P:DNA integration"/>
    <property type="evidence" value="ECO:0007669"/>
    <property type="project" value="UniProtKB-KW"/>
</dbReference>
<organism evidence="5 6">
    <name type="scientific">Dasania phycosphaerae</name>
    <dbReference type="NCBI Taxonomy" id="2950436"/>
    <lineage>
        <taxon>Bacteria</taxon>
        <taxon>Pseudomonadati</taxon>
        <taxon>Pseudomonadota</taxon>
        <taxon>Gammaproteobacteria</taxon>
        <taxon>Cellvibrionales</taxon>
        <taxon>Spongiibacteraceae</taxon>
        <taxon>Dasania</taxon>
    </lineage>
</organism>
<sequence length="213" mass="25166">MNDQLSKDYFCTYFTVEEEKTLLRVSKALSADIFADRDHWWMLLLRHTGMRVSVLANLTVGWAKESLRVGYYSLDPEHNKRKKTQPILVTKKVAKALRELLRVNKAMSQWVDWSDTPLADRPLILSRKHQGISVRNLQDRMAYWCRVAGFNFTGSPHWWRHTWAKRQLANCEGDQLVTLRRIKAHLQHKSIATTEVYVKPDREEMENFWLHMA</sequence>
<evidence type="ECO:0000256" key="2">
    <source>
        <dbReference type="ARBA" id="ARBA00022908"/>
    </source>
</evidence>
<evidence type="ECO:0000313" key="5">
    <source>
        <dbReference type="EMBL" id="MCZ0865113.1"/>
    </source>
</evidence>
<dbReference type="EMBL" id="JAPTGG010000005">
    <property type="protein sequence ID" value="MCZ0865113.1"/>
    <property type="molecule type" value="Genomic_DNA"/>
</dbReference>
<dbReference type="GO" id="GO:0007059">
    <property type="term" value="P:chromosome segregation"/>
    <property type="evidence" value="ECO:0007669"/>
    <property type="project" value="UniProtKB-KW"/>
</dbReference>
<dbReference type="InterPro" id="IPR013762">
    <property type="entry name" value="Integrase-like_cat_sf"/>
</dbReference>
<dbReference type="CDD" id="cd00397">
    <property type="entry name" value="DNA_BRE_C"/>
    <property type="match status" value="1"/>
</dbReference>
<dbReference type="InterPro" id="IPR002104">
    <property type="entry name" value="Integrase_catalytic"/>
</dbReference>
<dbReference type="SUPFAM" id="SSF56349">
    <property type="entry name" value="DNA breaking-rejoining enzymes"/>
    <property type="match status" value="1"/>
</dbReference>
<reference evidence="5 6" key="1">
    <citation type="submission" date="2022-12" db="EMBL/GenBank/DDBJ databases">
        <title>Dasania phycosphaerae sp. nov., isolated from particulate material of the south coast of Korea.</title>
        <authorList>
            <person name="Jiang Y."/>
        </authorList>
    </citation>
    <scope>NUCLEOTIDE SEQUENCE [LARGE SCALE GENOMIC DNA]</scope>
    <source>
        <strain evidence="5 6">GY-19</strain>
    </source>
</reference>
<dbReference type="InterPro" id="IPR011010">
    <property type="entry name" value="DNA_brk_join_enz"/>
</dbReference>
<dbReference type="PANTHER" id="PTHR30349">
    <property type="entry name" value="PHAGE INTEGRASE-RELATED"/>
    <property type="match status" value="1"/>
</dbReference>
<dbReference type="Pfam" id="PF00589">
    <property type="entry name" value="Phage_integrase"/>
    <property type="match status" value="1"/>
</dbReference>
<comment type="caution">
    <text evidence="5">The sequence shown here is derived from an EMBL/GenBank/DDBJ whole genome shotgun (WGS) entry which is preliminary data.</text>
</comment>
<dbReference type="RefSeq" id="WP_258331264.1">
    <property type="nucleotide sequence ID" value="NZ_JAPTGG010000005.1"/>
</dbReference>
<proteinExistence type="predicted"/>
<keyword evidence="1" id="KW-0159">Chromosome partition</keyword>
<dbReference type="Proteomes" id="UP001069090">
    <property type="component" value="Unassembled WGS sequence"/>
</dbReference>
<gene>
    <name evidence="5" type="ORF">O0V09_07880</name>
</gene>
<evidence type="ECO:0000313" key="6">
    <source>
        <dbReference type="Proteomes" id="UP001069090"/>
    </source>
</evidence>
<dbReference type="AlphaFoldDB" id="A0A9J6RLA6"/>
<dbReference type="PANTHER" id="PTHR30349:SF81">
    <property type="entry name" value="TYROSINE RECOMBINASE XERC"/>
    <property type="match status" value="1"/>
</dbReference>
<name>A0A9J6RLA6_9GAMM</name>
<evidence type="ECO:0000259" key="4">
    <source>
        <dbReference type="PROSITE" id="PS51898"/>
    </source>
</evidence>
<keyword evidence="6" id="KW-1185">Reference proteome</keyword>
<dbReference type="PROSITE" id="PS51898">
    <property type="entry name" value="TYR_RECOMBINASE"/>
    <property type="match status" value="1"/>
</dbReference>
<accession>A0A9J6RLA6</accession>
<dbReference type="InterPro" id="IPR050090">
    <property type="entry name" value="Tyrosine_recombinase_XerCD"/>
</dbReference>
<evidence type="ECO:0000256" key="1">
    <source>
        <dbReference type="ARBA" id="ARBA00022829"/>
    </source>
</evidence>
<keyword evidence="3" id="KW-0233">DNA recombination</keyword>
<feature type="domain" description="Tyr recombinase" evidence="4">
    <location>
        <begin position="9"/>
        <end position="210"/>
    </location>
</feature>
<dbReference type="GO" id="GO:0006310">
    <property type="term" value="P:DNA recombination"/>
    <property type="evidence" value="ECO:0007669"/>
    <property type="project" value="UniProtKB-KW"/>
</dbReference>
<protein>
    <submittedName>
        <fullName evidence="5">Site-specific integrase</fullName>
    </submittedName>
</protein>
<keyword evidence="2" id="KW-0229">DNA integration</keyword>